<keyword evidence="2" id="KW-1185">Reference proteome</keyword>
<name>A0A9X1MI67_9MICC</name>
<evidence type="ECO:0000313" key="2">
    <source>
        <dbReference type="Proteomes" id="UP001139158"/>
    </source>
</evidence>
<dbReference type="EMBL" id="JAJFZV010000020">
    <property type="protein sequence ID" value="MCC3299777.1"/>
    <property type="molecule type" value="Genomic_DNA"/>
</dbReference>
<organism evidence="1 2">
    <name type="scientific">Arthrobacter caoxuetaonis</name>
    <dbReference type="NCBI Taxonomy" id="2886935"/>
    <lineage>
        <taxon>Bacteria</taxon>
        <taxon>Bacillati</taxon>
        <taxon>Actinomycetota</taxon>
        <taxon>Actinomycetes</taxon>
        <taxon>Micrococcales</taxon>
        <taxon>Micrococcaceae</taxon>
        <taxon>Arthrobacter</taxon>
    </lineage>
</organism>
<accession>A0A9X1MI67</accession>
<reference evidence="1" key="1">
    <citation type="submission" date="2021-10" db="EMBL/GenBank/DDBJ databases">
        <title>Novel species in genus Arthrobacter.</title>
        <authorList>
            <person name="Liu Y."/>
        </authorList>
    </citation>
    <scope>NUCLEOTIDE SEQUENCE</scope>
    <source>
        <strain evidence="1">Zg-Y453</strain>
    </source>
</reference>
<dbReference type="Proteomes" id="UP001139158">
    <property type="component" value="Unassembled WGS sequence"/>
</dbReference>
<protein>
    <submittedName>
        <fullName evidence="1">Uncharacterized protein</fullName>
    </submittedName>
</protein>
<gene>
    <name evidence="1" type="ORF">LJ757_18625</name>
</gene>
<comment type="caution">
    <text evidence="1">The sequence shown here is derived from an EMBL/GenBank/DDBJ whole genome shotgun (WGS) entry which is preliminary data.</text>
</comment>
<dbReference type="RefSeq" id="WP_227897773.1">
    <property type="nucleotide sequence ID" value="NZ_CP099467.1"/>
</dbReference>
<proteinExistence type="predicted"/>
<dbReference type="AlphaFoldDB" id="A0A9X1MI67"/>
<sequence length="104" mass="11628">MFIQIDEELHNVASIEKFCFSEYPNYEGEWRAEAYFFGDAEAYSALPHTFPSEAEAREYAGAAITRAGVAHVCTEDDLIAIADRIHTAVRTTESRFPPNVGARP</sequence>
<evidence type="ECO:0000313" key="1">
    <source>
        <dbReference type="EMBL" id="MCC3299777.1"/>
    </source>
</evidence>